<dbReference type="PANTHER" id="PTHR43420">
    <property type="entry name" value="ACETYLTRANSFERASE"/>
    <property type="match status" value="1"/>
</dbReference>
<protein>
    <submittedName>
        <fullName evidence="4">GNAT family N-acetyltransferase</fullName>
        <ecNumber evidence="4">2.3.1.-</ecNumber>
    </submittedName>
</protein>
<dbReference type="InterPro" id="IPR016181">
    <property type="entry name" value="Acyl_CoA_acyltransferase"/>
</dbReference>
<gene>
    <name evidence="4" type="ORF">ACFQBQ_00005</name>
</gene>
<dbReference type="InterPro" id="IPR000182">
    <property type="entry name" value="GNAT_dom"/>
</dbReference>
<evidence type="ECO:0000256" key="2">
    <source>
        <dbReference type="ARBA" id="ARBA00023315"/>
    </source>
</evidence>
<dbReference type="EMBL" id="JBHSWI010000001">
    <property type="protein sequence ID" value="MFC6644007.1"/>
    <property type="molecule type" value="Genomic_DNA"/>
</dbReference>
<dbReference type="Proteomes" id="UP001596391">
    <property type="component" value="Unassembled WGS sequence"/>
</dbReference>
<dbReference type="InterPro" id="IPR050680">
    <property type="entry name" value="YpeA/RimI_acetyltransf"/>
</dbReference>
<dbReference type="GO" id="GO:0016746">
    <property type="term" value="F:acyltransferase activity"/>
    <property type="evidence" value="ECO:0007669"/>
    <property type="project" value="UniProtKB-KW"/>
</dbReference>
<organism evidence="4 5">
    <name type="scientific">Granulicella cerasi</name>
    <dbReference type="NCBI Taxonomy" id="741063"/>
    <lineage>
        <taxon>Bacteria</taxon>
        <taxon>Pseudomonadati</taxon>
        <taxon>Acidobacteriota</taxon>
        <taxon>Terriglobia</taxon>
        <taxon>Terriglobales</taxon>
        <taxon>Acidobacteriaceae</taxon>
        <taxon>Granulicella</taxon>
    </lineage>
</organism>
<dbReference type="PROSITE" id="PS51186">
    <property type="entry name" value="GNAT"/>
    <property type="match status" value="1"/>
</dbReference>
<dbReference type="RefSeq" id="WP_390233334.1">
    <property type="nucleotide sequence ID" value="NZ_JBHSWI010000001.1"/>
</dbReference>
<reference evidence="5" key="1">
    <citation type="journal article" date="2019" name="Int. J. Syst. Evol. Microbiol.">
        <title>The Global Catalogue of Microorganisms (GCM) 10K type strain sequencing project: providing services to taxonomists for standard genome sequencing and annotation.</title>
        <authorList>
            <consortium name="The Broad Institute Genomics Platform"/>
            <consortium name="The Broad Institute Genome Sequencing Center for Infectious Disease"/>
            <person name="Wu L."/>
            <person name="Ma J."/>
        </authorList>
    </citation>
    <scope>NUCLEOTIDE SEQUENCE [LARGE SCALE GENOMIC DNA]</scope>
    <source>
        <strain evidence="5">CGMCC 1.16026</strain>
    </source>
</reference>
<proteinExistence type="predicted"/>
<keyword evidence="2 4" id="KW-0012">Acyltransferase</keyword>
<evidence type="ECO:0000313" key="5">
    <source>
        <dbReference type="Proteomes" id="UP001596391"/>
    </source>
</evidence>
<dbReference type="Pfam" id="PF00583">
    <property type="entry name" value="Acetyltransf_1"/>
    <property type="match status" value="1"/>
</dbReference>
<accession>A0ABW1Z3M6</accession>
<dbReference type="EC" id="2.3.1.-" evidence="4"/>
<evidence type="ECO:0000259" key="3">
    <source>
        <dbReference type="PROSITE" id="PS51186"/>
    </source>
</evidence>
<keyword evidence="5" id="KW-1185">Reference proteome</keyword>
<dbReference type="PANTHER" id="PTHR43420:SF12">
    <property type="entry name" value="N-ACETYLTRANSFERASE DOMAIN-CONTAINING PROTEIN"/>
    <property type="match status" value="1"/>
</dbReference>
<keyword evidence="1 4" id="KW-0808">Transferase</keyword>
<dbReference type="Gene3D" id="3.40.630.30">
    <property type="match status" value="1"/>
</dbReference>
<comment type="caution">
    <text evidence="4">The sequence shown here is derived from an EMBL/GenBank/DDBJ whole genome shotgun (WGS) entry which is preliminary data.</text>
</comment>
<feature type="domain" description="N-acetyltransferase" evidence="3">
    <location>
        <begin position="1"/>
        <end position="148"/>
    </location>
</feature>
<dbReference type="SUPFAM" id="SSF55729">
    <property type="entry name" value="Acyl-CoA N-acyltransferases (Nat)"/>
    <property type="match status" value="1"/>
</dbReference>
<evidence type="ECO:0000313" key="4">
    <source>
        <dbReference type="EMBL" id="MFC6644007.1"/>
    </source>
</evidence>
<evidence type="ECO:0000256" key="1">
    <source>
        <dbReference type="ARBA" id="ARBA00022679"/>
    </source>
</evidence>
<sequence>MSFRSYAPGDFEAMFALDEVCFTPEFRFSRSSMRRFAEARRARVVIAEAEGVLAGFVIVHLEKMGGTNVSYVVTLDVAPDWRRLGLAARLMHEAELASTGCAAMLLHVFTGNEDAIRFYERLGFERSHTEEAFYGEGLDAFVYRKRLDPAQAS</sequence>
<dbReference type="CDD" id="cd04301">
    <property type="entry name" value="NAT_SF"/>
    <property type="match status" value="1"/>
</dbReference>
<name>A0ABW1Z3M6_9BACT</name>